<reference evidence="2" key="1">
    <citation type="journal article" date="2020" name="Fungal Divers.">
        <title>Resolving the Mortierellaceae phylogeny through synthesis of multi-gene phylogenetics and phylogenomics.</title>
        <authorList>
            <person name="Vandepol N."/>
            <person name="Liber J."/>
            <person name="Desiro A."/>
            <person name="Na H."/>
            <person name="Kennedy M."/>
            <person name="Barry K."/>
            <person name="Grigoriev I.V."/>
            <person name="Miller A.N."/>
            <person name="O'Donnell K."/>
            <person name="Stajich J.E."/>
            <person name="Bonito G."/>
        </authorList>
    </citation>
    <scope>NUCLEOTIDE SEQUENCE</scope>
    <source>
        <strain evidence="2">BC1065</strain>
    </source>
</reference>
<keyword evidence="3" id="KW-1185">Reference proteome</keyword>
<organism evidence="2 3">
    <name type="scientific">Actinomortierella ambigua</name>
    <dbReference type="NCBI Taxonomy" id="1343610"/>
    <lineage>
        <taxon>Eukaryota</taxon>
        <taxon>Fungi</taxon>
        <taxon>Fungi incertae sedis</taxon>
        <taxon>Mucoromycota</taxon>
        <taxon>Mortierellomycotina</taxon>
        <taxon>Mortierellomycetes</taxon>
        <taxon>Mortierellales</taxon>
        <taxon>Mortierellaceae</taxon>
        <taxon>Actinomortierella</taxon>
    </lineage>
</organism>
<gene>
    <name evidence="2" type="ORF">DFQ27_009764</name>
</gene>
<dbReference type="AlphaFoldDB" id="A0A9P6TW70"/>
<comment type="caution">
    <text evidence="2">The sequence shown here is derived from an EMBL/GenBank/DDBJ whole genome shotgun (WGS) entry which is preliminary data.</text>
</comment>
<feature type="region of interest" description="Disordered" evidence="1">
    <location>
        <begin position="399"/>
        <end position="466"/>
    </location>
</feature>
<proteinExistence type="predicted"/>
<evidence type="ECO:0000256" key="1">
    <source>
        <dbReference type="SAM" id="MobiDB-lite"/>
    </source>
</evidence>
<dbReference type="OrthoDB" id="2421456at2759"/>
<dbReference type="EMBL" id="JAAAJB010000933">
    <property type="protein sequence ID" value="KAG0249829.1"/>
    <property type="molecule type" value="Genomic_DNA"/>
</dbReference>
<name>A0A9P6TW70_9FUNG</name>
<accession>A0A9P6TW70</accession>
<sequence>MARTDVPKHHVTWAKARLQNKEVISMETFAQAFGYLEEKDGDDCFMALLSQPCFSSSTRREVLEDYRIWQRNGGPGFWARRKATLATTQIAGELVRAGWEVAKQRLEASGMIMAPDPTVGERPIIGISFTTGSASSSTIKQGKTSSEKDTRGGWATFANYPDRHGVVSSTASRTTIDNAVKATALAIMDHISECISRKSFPPGCTALRFVHTWDMIFSGLLADIGLTVSIGESVSKASADARRRAETGQGLENSKAPAGRKGDTALWIQLDNDLQTAIAVFEIKSANSSAQALETQQEESILRNMALLWDLQKRGLNHVQQYPVVAVGEGLRLDLYTLRRYDDIFGAGWATKNRMVLPEDDWGLKSFLQGEGLATLFALKEHLRRYAIDVRDVLEQARSRRTDISDEDGHDDCGLSSQTSSLDTSSSSKTSMPPTAKRPNSSVGCSSSKKSKHSESQPGNDDVDEG</sequence>
<evidence type="ECO:0000313" key="2">
    <source>
        <dbReference type="EMBL" id="KAG0249829.1"/>
    </source>
</evidence>
<evidence type="ECO:0000313" key="3">
    <source>
        <dbReference type="Proteomes" id="UP000807716"/>
    </source>
</evidence>
<feature type="compositionally biased region" description="Low complexity" evidence="1">
    <location>
        <begin position="416"/>
        <end position="431"/>
    </location>
</feature>
<dbReference type="Proteomes" id="UP000807716">
    <property type="component" value="Unassembled WGS sequence"/>
</dbReference>
<protein>
    <submittedName>
        <fullName evidence="2">Uncharacterized protein</fullName>
    </submittedName>
</protein>